<reference evidence="1" key="1">
    <citation type="journal article" date="2007" name="Science">
        <title>Draft genome of the filarial nematode parasite Brugia malayi.</title>
        <authorList>
            <person name="Ghedin E."/>
            <person name="Wang S."/>
            <person name="Spiro D."/>
            <person name="Caler E."/>
            <person name="Zhao Q."/>
            <person name="Crabtree J."/>
            <person name="Allen J.E."/>
            <person name="Delcher A.L."/>
            <person name="Guiliano D.B."/>
            <person name="Miranda-Saavedra D."/>
            <person name="Angiuoli S.V."/>
            <person name="Creasy T."/>
            <person name="Amedeo P."/>
            <person name="Haas B."/>
            <person name="El-Sayed N.M."/>
            <person name="Wortman J.R."/>
            <person name="Feldblyum T."/>
            <person name="Tallon L."/>
            <person name="Schatz M."/>
            <person name="Shumway M."/>
            <person name="Koo H."/>
            <person name="Salzberg S.L."/>
            <person name="Schobel S."/>
            <person name="Pertea M."/>
            <person name="Pop M."/>
            <person name="White O."/>
            <person name="Barton G.J."/>
            <person name="Carlow C.K."/>
            <person name="Crawford M.J."/>
            <person name="Daub J."/>
            <person name="Dimmic M.W."/>
            <person name="Estes C.F."/>
            <person name="Foster J.M."/>
            <person name="Ganatra M."/>
            <person name="Gregory W.F."/>
            <person name="Johnson N.M."/>
            <person name="Jin J."/>
            <person name="Komuniecki R."/>
            <person name="Korf I."/>
            <person name="Kumar S."/>
            <person name="Laney S."/>
            <person name="Li B.W."/>
            <person name="Li W."/>
            <person name="Lindblom T.H."/>
            <person name="Lustigman S."/>
            <person name="Ma D."/>
            <person name="Maina C.V."/>
            <person name="Martin D.M."/>
            <person name="McCarter J.P."/>
            <person name="McReynolds L."/>
            <person name="Mitreva M."/>
            <person name="Nutman T.B."/>
            <person name="Parkinson J."/>
            <person name="Peregrin-Alvarez J.M."/>
            <person name="Poole C."/>
            <person name="Ren Q."/>
            <person name="Saunders L."/>
            <person name="Sluder A.E."/>
            <person name="Smith K."/>
            <person name="Stanke M."/>
            <person name="Unnasch T.R."/>
            <person name="Ware J."/>
            <person name="Wei A.D."/>
            <person name="Weil G."/>
            <person name="Williams D.J."/>
            <person name="Zhang Y."/>
            <person name="Williams S.A."/>
            <person name="Fraser-Liggett C."/>
            <person name="Slatko B."/>
            <person name="Blaxter M.L."/>
            <person name="Scott A.L."/>
        </authorList>
    </citation>
    <scope>NUCLEOTIDE SEQUENCE</scope>
    <source>
        <strain evidence="1">FR3</strain>
    </source>
</reference>
<accession>A0A4E9FV32</accession>
<protein>
    <submittedName>
        <fullName evidence="1">Bm13471</fullName>
    </submittedName>
</protein>
<accession>A0A0K0IXX6</accession>
<evidence type="ECO:0000313" key="2">
    <source>
        <dbReference type="EMBL" id="VIO98381.1"/>
    </source>
</evidence>
<proteinExistence type="predicted"/>
<dbReference type="InParanoid" id="A0A0K0IXX6"/>
<dbReference type="KEGG" id="bmy:BM_BM13471"/>
<organism evidence="1">
    <name type="scientific">Brugia malayi</name>
    <name type="common">Filarial nematode worm</name>
    <dbReference type="NCBI Taxonomy" id="6279"/>
    <lineage>
        <taxon>Eukaryota</taxon>
        <taxon>Metazoa</taxon>
        <taxon>Ecdysozoa</taxon>
        <taxon>Nematoda</taxon>
        <taxon>Chromadorea</taxon>
        <taxon>Rhabditida</taxon>
        <taxon>Spirurina</taxon>
        <taxon>Spiruromorpha</taxon>
        <taxon>Filarioidea</taxon>
        <taxon>Onchocercidae</taxon>
        <taxon>Brugia</taxon>
    </lineage>
</organism>
<reference evidence="1" key="2">
    <citation type="submission" date="2012-12" db="EMBL/GenBank/DDBJ databases">
        <authorList>
            <person name="Gao Y.W."/>
            <person name="Fan S.T."/>
            <person name="Sun H.T."/>
            <person name="Wang Z."/>
            <person name="Gao X.L."/>
            <person name="Li Y.G."/>
            <person name="Wang T.C."/>
            <person name="Zhang K."/>
            <person name="Xu W.W."/>
            <person name="Yu Z.J."/>
            <person name="Xia X.Z."/>
        </authorList>
    </citation>
    <scope>NUCLEOTIDE SEQUENCE</scope>
    <source>
        <strain evidence="1">FR3</strain>
    </source>
</reference>
<dbReference type="EMBL" id="LN856957">
    <property type="protein sequence ID" value="CDP96351.1"/>
    <property type="molecule type" value="Genomic_DNA"/>
</dbReference>
<dbReference type="CTD" id="66057873"/>
<gene>
    <name evidence="1" type="ORF">Bm13471</name>
    <name evidence="2" type="ORF">BM_BM13471</name>
    <name evidence="1" type="ORF">BM_Bm13471</name>
</gene>
<sequence length="47" mass="5537">MFNVNKIHSQMRVGHFELIVRQIYPSSVKNRNRESINISYFGNIVIS</sequence>
<dbReference type="RefSeq" id="XP_042937724.1">
    <property type="nucleotide sequence ID" value="XM_043081790.1"/>
</dbReference>
<evidence type="ECO:0000313" key="1">
    <source>
        <dbReference type="EMBL" id="CDP96351.1"/>
    </source>
</evidence>
<dbReference type="EMBL" id="CAAKNF010000195">
    <property type="protein sequence ID" value="VIO98381.1"/>
    <property type="molecule type" value="Genomic_DNA"/>
</dbReference>
<dbReference type="AlphaFoldDB" id="A0A0K0IXX6"/>
<dbReference type="GeneID" id="66057873"/>
<name>A0A0K0IXX6_BRUMA</name>
<reference evidence="2" key="3">
    <citation type="submission" date="2019-04" db="EMBL/GenBank/DDBJ databases">
        <authorList>
            <person name="Howe K."/>
            <person name="Paulini M."/>
            <person name="Williams G."/>
        </authorList>
    </citation>
    <scope>NUCLEOTIDE SEQUENCE [LARGE SCALE GENOMIC DNA]</scope>
    <source>
        <strain evidence="2">FR3</strain>
    </source>
</reference>